<name>A0ABQ0GEI7_9PEZI</name>
<dbReference type="RefSeq" id="XP_070917883.1">
    <property type="nucleotide sequence ID" value="XM_071061782.1"/>
</dbReference>
<dbReference type="Proteomes" id="UP001628179">
    <property type="component" value="Unassembled WGS sequence"/>
</dbReference>
<evidence type="ECO:0000313" key="1">
    <source>
        <dbReference type="EMBL" id="GAB1316152.1"/>
    </source>
</evidence>
<sequence length="136" mass="15762">MYNRRNGKAKQKEKLLQLHGRFAALSEKIKTELDPPDLPELKTYQVVQLLLWKLEMWKADLAAGSQEHTVEWGERVLAVLHRVYDKIMELAWAKTDDEVFAAVKDDLKSINLSTIFGGEYSDGRPYWEGDVVESRR</sequence>
<organism evidence="1 2">
    <name type="scientific">Madurella fahalii</name>
    <dbReference type="NCBI Taxonomy" id="1157608"/>
    <lineage>
        <taxon>Eukaryota</taxon>
        <taxon>Fungi</taxon>
        <taxon>Dikarya</taxon>
        <taxon>Ascomycota</taxon>
        <taxon>Pezizomycotina</taxon>
        <taxon>Sordariomycetes</taxon>
        <taxon>Sordariomycetidae</taxon>
        <taxon>Sordariales</taxon>
        <taxon>Sordariales incertae sedis</taxon>
        <taxon>Madurella</taxon>
    </lineage>
</organism>
<evidence type="ECO:0000313" key="2">
    <source>
        <dbReference type="Proteomes" id="UP001628179"/>
    </source>
</evidence>
<accession>A0ABQ0GEI7</accession>
<reference evidence="1 2" key="1">
    <citation type="submission" date="2024-09" db="EMBL/GenBank/DDBJ databases">
        <title>Itraconazole resistance in Madurella fahalii resulting from another homologue of gene encoding cytochrome P450 14-alpha sterol demethylase (CYP51).</title>
        <authorList>
            <person name="Yoshioka I."/>
            <person name="Fahal A.H."/>
            <person name="Kaneko S."/>
            <person name="Yaguchi T."/>
        </authorList>
    </citation>
    <scope>NUCLEOTIDE SEQUENCE [LARGE SCALE GENOMIC DNA]</scope>
    <source>
        <strain evidence="1 2">IFM 68171</strain>
    </source>
</reference>
<dbReference type="EMBL" id="BAAFSV010000003">
    <property type="protein sequence ID" value="GAB1316152.1"/>
    <property type="molecule type" value="Genomic_DNA"/>
</dbReference>
<comment type="caution">
    <text evidence="1">The sequence shown here is derived from an EMBL/GenBank/DDBJ whole genome shotgun (WGS) entry which is preliminary data.</text>
</comment>
<dbReference type="GeneID" id="98177105"/>
<keyword evidence="2" id="KW-1185">Reference proteome</keyword>
<gene>
    <name evidence="1" type="ORF">MFIFM68171_06362</name>
</gene>
<protein>
    <submittedName>
        <fullName evidence="1">Uncharacterized protein</fullName>
    </submittedName>
</protein>
<proteinExistence type="predicted"/>